<protein>
    <submittedName>
        <fullName evidence="1">Phage virion morphogenesis family protein</fullName>
    </submittedName>
</protein>
<dbReference type="EMBL" id="FTOV01000039">
    <property type="protein sequence ID" value="SIT28742.1"/>
    <property type="molecule type" value="Genomic_DNA"/>
</dbReference>
<dbReference type="OrthoDB" id="964176at2"/>
<sequence length="169" mass="19981">MRRENNAQEFDRLRAKYRNFKRTIPQKAAITMVNFFKRNFNVGGFVDVPFQKWKKSTYPGARTTMVRSGNTRREIKKIQVSESRVVVGIGNHNHYAKIHNEGGKILITPKMRRFFWAKYKESGKEYWKWLALTTKTHIEIPQRKFIGDSKALEKTLDRMILSELKKITS</sequence>
<dbReference type="RefSeq" id="WP_076396868.1">
    <property type="nucleotide sequence ID" value="NZ_FTOV01000039.1"/>
</dbReference>
<dbReference type="InterPro" id="IPR006522">
    <property type="entry name" value="Phage_virion_morphogenesis"/>
</dbReference>
<dbReference type="AlphaFoldDB" id="A0A1N7R0V7"/>
<organism evidence="1 2">
    <name type="scientific">Chryseobacterium gambrini</name>
    <dbReference type="NCBI Taxonomy" id="373672"/>
    <lineage>
        <taxon>Bacteria</taxon>
        <taxon>Pseudomonadati</taxon>
        <taxon>Bacteroidota</taxon>
        <taxon>Flavobacteriia</taxon>
        <taxon>Flavobacteriales</taxon>
        <taxon>Weeksellaceae</taxon>
        <taxon>Chryseobacterium group</taxon>
        <taxon>Chryseobacterium</taxon>
    </lineage>
</organism>
<dbReference type="STRING" id="373672.SAMN05421785_1392"/>
<reference evidence="1 2" key="1">
    <citation type="submission" date="2017-01" db="EMBL/GenBank/DDBJ databases">
        <authorList>
            <person name="Mah S.A."/>
            <person name="Swanson W.J."/>
            <person name="Moy G.W."/>
            <person name="Vacquier V.D."/>
        </authorList>
    </citation>
    <scope>NUCLEOTIDE SEQUENCE [LARGE SCALE GENOMIC DNA]</scope>
    <source>
        <strain evidence="1 2">DSM 18014</strain>
    </source>
</reference>
<dbReference type="Pfam" id="PF05069">
    <property type="entry name" value="Phage_tail_S"/>
    <property type="match status" value="1"/>
</dbReference>
<accession>A0A1N7R0V7</accession>
<evidence type="ECO:0000313" key="1">
    <source>
        <dbReference type="EMBL" id="SIT28742.1"/>
    </source>
</evidence>
<name>A0A1N7R0V7_9FLAO</name>
<gene>
    <name evidence="1" type="ORF">SAMN05421785_1392</name>
</gene>
<proteinExistence type="predicted"/>
<evidence type="ECO:0000313" key="2">
    <source>
        <dbReference type="Proteomes" id="UP000185781"/>
    </source>
</evidence>
<dbReference type="Proteomes" id="UP000185781">
    <property type="component" value="Unassembled WGS sequence"/>
</dbReference>